<organism evidence="2 3">
    <name type="scientific">Alectoria fallacina</name>
    <dbReference type="NCBI Taxonomy" id="1903189"/>
    <lineage>
        <taxon>Eukaryota</taxon>
        <taxon>Fungi</taxon>
        <taxon>Dikarya</taxon>
        <taxon>Ascomycota</taxon>
        <taxon>Pezizomycotina</taxon>
        <taxon>Lecanoromycetes</taxon>
        <taxon>OSLEUM clade</taxon>
        <taxon>Lecanoromycetidae</taxon>
        <taxon>Lecanorales</taxon>
        <taxon>Lecanorineae</taxon>
        <taxon>Parmeliaceae</taxon>
        <taxon>Alectoria</taxon>
    </lineage>
</organism>
<feature type="compositionally biased region" description="Acidic residues" evidence="1">
    <location>
        <begin position="326"/>
        <end position="336"/>
    </location>
</feature>
<evidence type="ECO:0000256" key="1">
    <source>
        <dbReference type="SAM" id="MobiDB-lite"/>
    </source>
</evidence>
<evidence type="ECO:0000313" key="2">
    <source>
        <dbReference type="EMBL" id="CAF9923517.1"/>
    </source>
</evidence>
<feature type="compositionally biased region" description="Low complexity" evidence="1">
    <location>
        <begin position="315"/>
        <end position="325"/>
    </location>
</feature>
<dbReference type="AlphaFoldDB" id="A0A8H3FE09"/>
<dbReference type="OrthoDB" id="5399183at2759"/>
<proteinExistence type="predicted"/>
<feature type="region of interest" description="Disordered" evidence="1">
    <location>
        <begin position="291"/>
        <end position="388"/>
    </location>
</feature>
<protein>
    <submittedName>
        <fullName evidence="2">Uncharacterized protein</fullName>
    </submittedName>
</protein>
<feature type="region of interest" description="Disordered" evidence="1">
    <location>
        <begin position="542"/>
        <end position="584"/>
    </location>
</feature>
<comment type="caution">
    <text evidence="2">The sequence shown here is derived from an EMBL/GenBank/DDBJ whole genome shotgun (WGS) entry which is preliminary data.</text>
</comment>
<feature type="region of interest" description="Disordered" evidence="1">
    <location>
        <begin position="1"/>
        <end position="147"/>
    </location>
</feature>
<feature type="compositionally biased region" description="Acidic residues" evidence="1">
    <location>
        <begin position="542"/>
        <end position="552"/>
    </location>
</feature>
<feature type="compositionally biased region" description="Basic and acidic residues" evidence="1">
    <location>
        <begin position="171"/>
        <end position="181"/>
    </location>
</feature>
<feature type="compositionally biased region" description="Polar residues" evidence="1">
    <location>
        <begin position="37"/>
        <end position="54"/>
    </location>
</feature>
<dbReference type="EMBL" id="CAJPDR010000169">
    <property type="protein sequence ID" value="CAF9923517.1"/>
    <property type="molecule type" value="Genomic_DNA"/>
</dbReference>
<reference evidence="2" key="1">
    <citation type="submission" date="2021-03" db="EMBL/GenBank/DDBJ databases">
        <authorList>
            <person name="Tagirdzhanova G."/>
        </authorList>
    </citation>
    <scope>NUCLEOTIDE SEQUENCE</scope>
</reference>
<feature type="compositionally biased region" description="Low complexity" evidence="1">
    <location>
        <begin position="343"/>
        <end position="359"/>
    </location>
</feature>
<feature type="region of interest" description="Disordered" evidence="1">
    <location>
        <begin position="160"/>
        <end position="194"/>
    </location>
</feature>
<feature type="compositionally biased region" description="Low complexity" evidence="1">
    <location>
        <begin position="61"/>
        <end position="80"/>
    </location>
</feature>
<dbReference type="Proteomes" id="UP000664203">
    <property type="component" value="Unassembled WGS sequence"/>
</dbReference>
<evidence type="ECO:0000313" key="3">
    <source>
        <dbReference type="Proteomes" id="UP000664203"/>
    </source>
</evidence>
<name>A0A8H3FE09_9LECA</name>
<accession>A0A8H3FE09</accession>
<sequence length="671" mass="72372">MSRKSSRNAPTSAAPNPLEIDHASGHKKSKRNRPRLDQSSNTYIERPTPITSSPDCVGEHASCSASSGDDADGDVSNADAAEPDEESDEDGEGDAFAPSGRAIQEHGDQAGDIDEDISNHESAIKGKKNHGLTALKGNTKATKARLTMRDSDDDVYNRVDLISDSEEDEPNVEKLEERNIIESEEADDVNTAPAYLETSDGWEGFELEDGLFLEEIPYFDEQYSRTNSNILDSEMELFQSASMFNGFPSPPPPSPSSRRVRFKEPISQLSNDSDMDSDNGDVNVLFSPVATTNVPSGGDLNLGDPCLDWEDDDGSSVGSSSGYETDYGDTTDEEDVPASATKRPQSLLRQPSLSSLELEAQVPATPAAKGPFRSPGTPAGYRRGPRMGTWIVDSTKPCAVIESTGENMIIRPATCPSTSNDLYVSLANSITNTTNASPITSQPTLATALDDGGIDPGGFSSQASMYEYNDPVLGPGSDMVAASAPLPTGHDRQPSMDHSFAAPSVFLPMDAMGSVRSFFKDGDLNDDDDDDDALLNIDDFIDFGDDSSEDGDQAVGDDSTLTSPVTAEDPGPVQLKIPSPDATMTSDDLMRHLDRNRHILSAFRRGQHHHQLQSRPRHGNLSLNSYALKGERQAAANAPMGLQKKRKMSESFGHRPSFGVPAAKRRMIHHR</sequence>
<keyword evidence="3" id="KW-1185">Reference proteome</keyword>
<feature type="compositionally biased region" description="Acidic residues" evidence="1">
    <location>
        <begin position="81"/>
        <end position="93"/>
    </location>
</feature>
<gene>
    <name evidence="2" type="ORF">ALECFALPRED_002398</name>
</gene>